<evidence type="ECO:0000313" key="1">
    <source>
        <dbReference type="EMBL" id="GHI83254.1"/>
    </source>
</evidence>
<dbReference type="InterPro" id="IPR033457">
    <property type="entry name" value="DUF5133"/>
</dbReference>
<accession>A0A919LGD0</accession>
<dbReference type="EMBL" id="BNEE01000004">
    <property type="protein sequence ID" value="GHI83254.1"/>
    <property type="molecule type" value="Genomic_DNA"/>
</dbReference>
<dbReference type="AlphaFoldDB" id="A0A919LGD0"/>
<gene>
    <name evidence="1" type="ORF">Sxan_06180</name>
</gene>
<dbReference type="Pfam" id="PF17196">
    <property type="entry name" value="DUF5133"/>
    <property type="match status" value="1"/>
</dbReference>
<name>A0A919LGD0_9ACTN</name>
<reference evidence="1" key="1">
    <citation type="submission" date="2020-09" db="EMBL/GenBank/DDBJ databases">
        <title>Whole genome shotgun sequence of Streptomyces xanthophaeus NBRC 12829.</title>
        <authorList>
            <person name="Komaki H."/>
            <person name="Tamura T."/>
        </authorList>
    </citation>
    <scope>NUCLEOTIDE SEQUENCE</scope>
    <source>
        <strain evidence="1">NBRC 12829</strain>
    </source>
</reference>
<sequence>MGMVMAATPCPARDARCILAAAAELADVSVDDLAAAMAGSAAGPPLPVHLERALRRAVEAARTSGVPPVRPAGIRPNPARTEEVLTRLQDCRARLAAAPGDPDALRAMDDAAYTLCVLMGRPVAHEAVLAAEEQLAARNPQPQVQGSRSARAG</sequence>
<evidence type="ECO:0008006" key="3">
    <source>
        <dbReference type="Google" id="ProtNLM"/>
    </source>
</evidence>
<evidence type="ECO:0000313" key="2">
    <source>
        <dbReference type="Proteomes" id="UP000600026"/>
    </source>
</evidence>
<organism evidence="1 2">
    <name type="scientific">Streptomyces xanthophaeus</name>
    <dbReference type="NCBI Taxonomy" id="67385"/>
    <lineage>
        <taxon>Bacteria</taxon>
        <taxon>Bacillati</taxon>
        <taxon>Actinomycetota</taxon>
        <taxon>Actinomycetes</taxon>
        <taxon>Kitasatosporales</taxon>
        <taxon>Streptomycetaceae</taxon>
        <taxon>Streptomyces</taxon>
    </lineage>
</organism>
<comment type="caution">
    <text evidence="1">The sequence shown here is derived from an EMBL/GenBank/DDBJ whole genome shotgun (WGS) entry which is preliminary data.</text>
</comment>
<dbReference type="Proteomes" id="UP000600026">
    <property type="component" value="Unassembled WGS sequence"/>
</dbReference>
<protein>
    <recommendedName>
        <fullName evidence="3">DUF5133 domain-containing protein</fullName>
    </recommendedName>
</protein>
<keyword evidence="2" id="KW-1185">Reference proteome</keyword>
<proteinExistence type="predicted"/>